<dbReference type="InterPro" id="IPR050471">
    <property type="entry name" value="AB_hydrolase"/>
</dbReference>
<dbReference type="VEuPathDB" id="FungiDB:A1O9_06049"/>
<dbReference type="InterPro" id="IPR029058">
    <property type="entry name" value="AB_hydrolase_fold"/>
</dbReference>
<dbReference type="EMBL" id="AMGV01000004">
    <property type="protein sequence ID" value="KEF58126.1"/>
    <property type="molecule type" value="Genomic_DNA"/>
</dbReference>
<dbReference type="Proteomes" id="UP000027920">
    <property type="component" value="Unassembled WGS sequence"/>
</dbReference>
<dbReference type="HOGENOM" id="CLU_020336_12_1_1"/>
<dbReference type="AlphaFoldDB" id="A0A072PE36"/>
<dbReference type="PANTHER" id="PTHR43433:SF4">
    <property type="entry name" value="NON-HEME CHLOROPEROXIDASE-RELATED"/>
    <property type="match status" value="1"/>
</dbReference>
<dbReference type="SUPFAM" id="SSF53474">
    <property type="entry name" value="alpha/beta-Hydrolases"/>
    <property type="match status" value="1"/>
</dbReference>
<name>A0A072PE36_9EURO</name>
<organism evidence="2 3">
    <name type="scientific">Exophiala aquamarina CBS 119918</name>
    <dbReference type="NCBI Taxonomy" id="1182545"/>
    <lineage>
        <taxon>Eukaryota</taxon>
        <taxon>Fungi</taxon>
        <taxon>Dikarya</taxon>
        <taxon>Ascomycota</taxon>
        <taxon>Pezizomycotina</taxon>
        <taxon>Eurotiomycetes</taxon>
        <taxon>Chaetothyriomycetidae</taxon>
        <taxon>Chaetothyriales</taxon>
        <taxon>Herpotrichiellaceae</taxon>
        <taxon>Exophiala</taxon>
    </lineage>
</organism>
<comment type="caution">
    <text evidence="2">The sequence shown here is derived from an EMBL/GenBank/DDBJ whole genome shotgun (WGS) entry which is preliminary data.</text>
</comment>
<dbReference type="GeneID" id="25280969"/>
<dbReference type="Pfam" id="PF12697">
    <property type="entry name" value="Abhydrolase_6"/>
    <property type="match status" value="1"/>
</dbReference>
<proteinExistence type="predicted"/>
<dbReference type="PANTHER" id="PTHR43433">
    <property type="entry name" value="HYDROLASE, ALPHA/BETA FOLD FAMILY PROTEIN"/>
    <property type="match status" value="1"/>
</dbReference>
<protein>
    <recommendedName>
        <fullName evidence="1">AB hydrolase-1 domain-containing protein</fullName>
    </recommendedName>
</protein>
<evidence type="ECO:0000313" key="3">
    <source>
        <dbReference type="Proteomes" id="UP000027920"/>
    </source>
</evidence>
<keyword evidence="3" id="KW-1185">Reference proteome</keyword>
<gene>
    <name evidence="2" type="ORF">A1O9_06049</name>
</gene>
<evidence type="ECO:0000259" key="1">
    <source>
        <dbReference type="Pfam" id="PF12697"/>
    </source>
</evidence>
<dbReference type="Gene3D" id="3.40.50.1820">
    <property type="entry name" value="alpha/beta hydrolase"/>
    <property type="match status" value="1"/>
</dbReference>
<dbReference type="InterPro" id="IPR000073">
    <property type="entry name" value="AB_hydrolase_1"/>
</dbReference>
<dbReference type="RefSeq" id="XP_013260716.1">
    <property type="nucleotide sequence ID" value="XM_013405262.1"/>
</dbReference>
<sequence>MPYFTSSTDGARLHYVEYRPARTGPNAPARFAATSDSTKDFSADDQVTLVFIHGWPMSHRMYEHLLLRLSETHGVRCVASDRRGFGDSEWSGAGGNTGPITYDTFAQDTVDFLSTVFQASSDNHGSFYFVAASMGCGETALAYHLLGSSPALQRRCRGFIWLGASLPLPLKTDANPTAPPRELWDAILQGFRDDRVGFTRAAIPGVFGETFNIGIELQPTVKKRFESMVERADALALERCVQIITGTDLTEVVRRLDGLDVKILVVHGDNDQSMPAESSACIIPTLATQAQVKIYKNAAHGLYLTHADQVLEDIFAIVFGK</sequence>
<evidence type="ECO:0000313" key="2">
    <source>
        <dbReference type="EMBL" id="KEF58126.1"/>
    </source>
</evidence>
<dbReference type="OrthoDB" id="408373at2759"/>
<reference evidence="2 3" key="1">
    <citation type="submission" date="2013-03" db="EMBL/GenBank/DDBJ databases">
        <title>The Genome Sequence of Exophiala aquamarina CBS 119918.</title>
        <authorList>
            <consortium name="The Broad Institute Genomics Platform"/>
            <person name="Cuomo C."/>
            <person name="de Hoog S."/>
            <person name="Gorbushina A."/>
            <person name="Walker B."/>
            <person name="Young S.K."/>
            <person name="Zeng Q."/>
            <person name="Gargeya S."/>
            <person name="Fitzgerald M."/>
            <person name="Haas B."/>
            <person name="Abouelleil A."/>
            <person name="Allen A.W."/>
            <person name="Alvarado L."/>
            <person name="Arachchi H.M."/>
            <person name="Berlin A.M."/>
            <person name="Chapman S.B."/>
            <person name="Gainer-Dewar J."/>
            <person name="Goldberg J."/>
            <person name="Griggs A."/>
            <person name="Gujja S."/>
            <person name="Hansen M."/>
            <person name="Howarth C."/>
            <person name="Imamovic A."/>
            <person name="Ireland A."/>
            <person name="Larimer J."/>
            <person name="McCowan C."/>
            <person name="Murphy C."/>
            <person name="Pearson M."/>
            <person name="Poon T.W."/>
            <person name="Priest M."/>
            <person name="Roberts A."/>
            <person name="Saif S."/>
            <person name="Shea T."/>
            <person name="Sisk P."/>
            <person name="Sykes S."/>
            <person name="Wortman J."/>
            <person name="Nusbaum C."/>
            <person name="Birren B."/>
        </authorList>
    </citation>
    <scope>NUCLEOTIDE SEQUENCE [LARGE SCALE GENOMIC DNA]</scope>
    <source>
        <strain evidence="2 3">CBS 119918</strain>
    </source>
</reference>
<accession>A0A072PE36</accession>
<feature type="domain" description="AB hydrolase-1" evidence="1">
    <location>
        <begin position="49"/>
        <end position="311"/>
    </location>
</feature>